<gene>
    <name evidence="2" type="ORF">DARMORV10_C01P30020.1</name>
</gene>
<organism evidence="2">
    <name type="scientific">Brassica napus</name>
    <name type="common">Rape</name>
    <dbReference type="NCBI Taxonomy" id="3708"/>
    <lineage>
        <taxon>Eukaryota</taxon>
        <taxon>Viridiplantae</taxon>
        <taxon>Streptophyta</taxon>
        <taxon>Embryophyta</taxon>
        <taxon>Tracheophyta</taxon>
        <taxon>Spermatophyta</taxon>
        <taxon>Magnoliopsida</taxon>
        <taxon>eudicotyledons</taxon>
        <taxon>Gunneridae</taxon>
        <taxon>Pentapetalae</taxon>
        <taxon>rosids</taxon>
        <taxon>malvids</taxon>
        <taxon>Brassicales</taxon>
        <taxon>Brassicaceae</taxon>
        <taxon>Brassiceae</taxon>
        <taxon>Brassica</taxon>
    </lineage>
</organism>
<dbReference type="Proteomes" id="UP001295469">
    <property type="component" value="Chromosome C01"/>
</dbReference>
<evidence type="ECO:0000313" key="2">
    <source>
        <dbReference type="EMBL" id="CAF2073839.1"/>
    </source>
</evidence>
<name>A0A816RSW7_BRANA</name>
<dbReference type="AlphaFoldDB" id="A0A816RSW7"/>
<feature type="region of interest" description="Disordered" evidence="1">
    <location>
        <begin position="43"/>
        <end position="108"/>
    </location>
</feature>
<sequence length="108" mass="12051">MKAITIIFYEEPIGLEEARRTSMEMEDISVVVCKRRCLELASVSTRHHRSRACPSHHRSRALPPSPSVSSLPLSPPVSNSSGAGDGDRTEKDIEKRGKGGRRRRQQID</sequence>
<evidence type="ECO:0000256" key="1">
    <source>
        <dbReference type="SAM" id="MobiDB-lite"/>
    </source>
</evidence>
<accession>A0A816RSW7</accession>
<feature type="compositionally biased region" description="Low complexity" evidence="1">
    <location>
        <begin position="67"/>
        <end position="81"/>
    </location>
</feature>
<feature type="compositionally biased region" description="Basic and acidic residues" evidence="1">
    <location>
        <begin position="85"/>
        <end position="97"/>
    </location>
</feature>
<dbReference type="EMBL" id="HG994365">
    <property type="protein sequence ID" value="CAF2073839.1"/>
    <property type="molecule type" value="Genomic_DNA"/>
</dbReference>
<proteinExistence type="predicted"/>
<feature type="compositionally biased region" description="Basic residues" evidence="1">
    <location>
        <begin position="98"/>
        <end position="108"/>
    </location>
</feature>
<feature type="compositionally biased region" description="Basic residues" evidence="1">
    <location>
        <begin position="45"/>
        <end position="60"/>
    </location>
</feature>
<protein>
    <submittedName>
        <fullName evidence="2">(rape) hypothetical protein</fullName>
    </submittedName>
</protein>
<reference evidence="2" key="1">
    <citation type="submission" date="2021-01" db="EMBL/GenBank/DDBJ databases">
        <authorList>
            <consortium name="Genoscope - CEA"/>
            <person name="William W."/>
        </authorList>
    </citation>
    <scope>NUCLEOTIDE SEQUENCE</scope>
</reference>